<keyword evidence="4" id="KW-0460">Magnesium</keyword>
<dbReference type="EMBL" id="CP003382">
    <property type="protein sequence ID" value="AFZ67363.1"/>
    <property type="molecule type" value="Genomic_DNA"/>
</dbReference>
<keyword evidence="2 4" id="KW-0547">Nucleotide-binding</keyword>
<proteinExistence type="inferred from homology"/>
<gene>
    <name evidence="5" type="ordered locus">Deipe_1847</name>
</gene>
<dbReference type="GO" id="GO:0030272">
    <property type="term" value="F:5-formyltetrahydrofolate cyclo-ligase activity"/>
    <property type="evidence" value="ECO:0007669"/>
    <property type="project" value="UniProtKB-EC"/>
</dbReference>
<evidence type="ECO:0000256" key="3">
    <source>
        <dbReference type="ARBA" id="ARBA00022840"/>
    </source>
</evidence>
<comment type="catalytic activity">
    <reaction evidence="4">
        <text>(6S)-5-formyl-5,6,7,8-tetrahydrofolate + ATP = (6R)-5,10-methenyltetrahydrofolate + ADP + phosphate</text>
        <dbReference type="Rhea" id="RHEA:10488"/>
        <dbReference type="ChEBI" id="CHEBI:30616"/>
        <dbReference type="ChEBI" id="CHEBI:43474"/>
        <dbReference type="ChEBI" id="CHEBI:57455"/>
        <dbReference type="ChEBI" id="CHEBI:57457"/>
        <dbReference type="ChEBI" id="CHEBI:456216"/>
        <dbReference type="EC" id="6.3.3.2"/>
    </reaction>
</comment>
<comment type="similarity">
    <text evidence="1 4">Belongs to the 5-formyltetrahydrofolate cyclo-ligase family.</text>
</comment>
<dbReference type="HOGENOM" id="CLU_066245_1_1_0"/>
<protein>
    <recommendedName>
        <fullName evidence="4">5-formyltetrahydrofolate cyclo-ligase</fullName>
        <ecNumber evidence="4">6.3.3.2</ecNumber>
    </recommendedName>
</protein>
<evidence type="ECO:0000313" key="6">
    <source>
        <dbReference type="Proteomes" id="UP000010467"/>
    </source>
</evidence>
<evidence type="ECO:0000256" key="2">
    <source>
        <dbReference type="ARBA" id="ARBA00022741"/>
    </source>
</evidence>
<dbReference type="EC" id="6.3.3.2" evidence="4"/>
<organism evidence="5 6">
    <name type="scientific">Deinococcus peraridilitoris (strain DSM 19664 / LMG 22246 / CIP 109416 / KR-200)</name>
    <dbReference type="NCBI Taxonomy" id="937777"/>
    <lineage>
        <taxon>Bacteria</taxon>
        <taxon>Thermotogati</taxon>
        <taxon>Deinococcota</taxon>
        <taxon>Deinococci</taxon>
        <taxon>Deinococcales</taxon>
        <taxon>Deinococcaceae</taxon>
        <taxon>Deinococcus</taxon>
    </lineage>
</organism>
<dbReference type="OrthoDB" id="9801938at2"/>
<dbReference type="InterPro" id="IPR024185">
    <property type="entry name" value="FTHF_cligase-like_sf"/>
</dbReference>
<dbReference type="SUPFAM" id="SSF100950">
    <property type="entry name" value="NagB/RpiA/CoA transferase-like"/>
    <property type="match status" value="1"/>
</dbReference>
<dbReference type="PATRIC" id="fig|937777.3.peg.1848"/>
<dbReference type="GO" id="GO:0005524">
    <property type="term" value="F:ATP binding"/>
    <property type="evidence" value="ECO:0007669"/>
    <property type="project" value="UniProtKB-KW"/>
</dbReference>
<reference evidence="6" key="1">
    <citation type="submission" date="2012-03" db="EMBL/GenBank/DDBJ databases">
        <title>Complete sequence of chromosome of Deinococcus peraridilitoris DSM 19664.</title>
        <authorList>
            <person name="Lucas S."/>
            <person name="Copeland A."/>
            <person name="Lapidus A."/>
            <person name="Glavina del Rio T."/>
            <person name="Dalin E."/>
            <person name="Tice H."/>
            <person name="Bruce D."/>
            <person name="Goodwin L."/>
            <person name="Pitluck S."/>
            <person name="Peters L."/>
            <person name="Mikhailova N."/>
            <person name="Lu M."/>
            <person name="Kyrpides N."/>
            <person name="Mavromatis K."/>
            <person name="Ivanova N."/>
            <person name="Brettin T."/>
            <person name="Detter J.C."/>
            <person name="Han C."/>
            <person name="Larimer F."/>
            <person name="Land M."/>
            <person name="Hauser L."/>
            <person name="Markowitz V."/>
            <person name="Cheng J.-F."/>
            <person name="Hugenholtz P."/>
            <person name="Woyke T."/>
            <person name="Wu D."/>
            <person name="Pukall R."/>
            <person name="Steenblock K."/>
            <person name="Brambilla E."/>
            <person name="Klenk H.-P."/>
            <person name="Eisen J.A."/>
        </authorList>
    </citation>
    <scope>NUCLEOTIDE SEQUENCE [LARGE SCALE GENOMIC DNA]</scope>
    <source>
        <strain evidence="6">DSM 19664 / LMG 22246 / CIP 109416 / KR-200</strain>
    </source>
</reference>
<dbReference type="PANTHER" id="PTHR23407">
    <property type="entry name" value="ATPASE INHIBITOR/5-FORMYLTETRAHYDROFOLATE CYCLO-LIGASE"/>
    <property type="match status" value="1"/>
</dbReference>
<keyword evidence="6" id="KW-1185">Reference proteome</keyword>
<dbReference type="PANTHER" id="PTHR23407:SF1">
    <property type="entry name" value="5-FORMYLTETRAHYDROFOLATE CYCLO-LIGASE"/>
    <property type="match status" value="1"/>
</dbReference>
<dbReference type="GO" id="GO:0035999">
    <property type="term" value="P:tetrahydrofolate interconversion"/>
    <property type="evidence" value="ECO:0007669"/>
    <property type="project" value="TreeGrafter"/>
</dbReference>
<evidence type="ECO:0000256" key="1">
    <source>
        <dbReference type="ARBA" id="ARBA00010638"/>
    </source>
</evidence>
<evidence type="ECO:0000313" key="5">
    <source>
        <dbReference type="EMBL" id="AFZ67363.1"/>
    </source>
</evidence>
<dbReference type="NCBIfam" id="TIGR02727">
    <property type="entry name" value="MTHFS_bact"/>
    <property type="match status" value="1"/>
</dbReference>
<dbReference type="eggNOG" id="COG0212">
    <property type="taxonomic scope" value="Bacteria"/>
</dbReference>
<dbReference type="Pfam" id="PF01812">
    <property type="entry name" value="5-FTHF_cyc-lig"/>
    <property type="match status" value="1"/>
</dbReference>
<dbReference type="RefSeq" id="WP_015235668.1">
    <property type="nucleotide sequence ID" value="NC_019793.1"/>
</dbReference>
<evidence type="ECO:0000256" key="4">
    <source>
        <dbReference type="RuleBase" id="RU361279"/>
    </source>
</evidence>
<keyword evidence="4" id="KW-0479">Metal-binding</keyword>
<dbReference type="GO" id="GO:0046872">
    <property type="term" value="F:metal ion binding"/>
    <property type="evidence" value="ECO:0007669"/>
    <property type="project" value="UniProtKB-KW"/>
</dbReference>
<dbReference type="InterPro" id="IPR037171">
    <property type="entry name" value="NagB/RpiA_transferase-like"/>
</dbReference>
<comment type="cofactor">
    <cofactor evidence="4">
        <name>Mg(2+)</name>
        <dbReference type="ChEBI" id="CHEBI:18420"/>
    </cofactor>
</comment>
<sequence length="187" mass="20268">MQAAPTKASLRVWAKARRAGLPDVSPLLTAHLAAWLRSRNIRRVLAYRAFGGEPSVDALASGFELFTTRARWRPAPHLTLHPWASATQRGKLGILEPPPHAPQVPHQDIEAVLVPGLAFDVYGVRLGYGGGFYDRLLPALRVPLIGVTGSALLLPELPGETHDVRMHFIATEQGVQPARDKSSAGMP</sequence>
<accession>L0A0E4</accession>
<dbReference type="KEGG" id="dpd:Deipe_1847"/>
<dbReference type="Gene3D" id="3.40.50.10420">
    <property type="entry name" value="NagB/RpiA/CoA transferase-like"/>
    <property type="match status" value="1"/>
</dbReference>
<keyword evidence="3 4" id="KW-0067">ATP-binding</keyword>
<name>L0A0E4_DEIPD</name>
<dbReference type="InterPro" id="IPR002698">
    <property type="entry name" value="FTHF_cligase"/>
</dbReference>
<dbReference type="AlphaFoldDB" id="L0A0E4"/>
<dbReference type="GO" id="GO:0009396">
    <property type="term" value="P:folic acid-containing compound biosynthetic process"/>
    <property type="evidence" value="ECO:0007669"/>
    <property type="project" value="TreeGrafter"/>
</dbReference>
<dbReference type="Proteomes" id="UP000010467">
    <property type="component" value="Chromosome"/>
</dbReference>
<dbReference type="STRING" id="937777.Deipe_1847"/>